<dbReference type="PRINTS" id="PR00413">
    <property type="entry name" value="HADHALOGNASE"/>
</dbReference>
<dbReference type="PANTHER" id="PTHR43316:SF3">
    <property type="entry name" value="HALOACID DEHALOGENASE, TYPE II (AFU_ORTHOLOGUE AFUA_2G07750)-RELATED"/>
    <property type="match status" value="1"/>
</dbReference>
<dbReference type="Gene3D" id="3.40.50.1000">
    <property type="entry name" value="HAD superfamily/HAD-like"/>
    <property type="match status" value="1"/>
</dbReference>
<sequence length="247" mass="27379">MIRAVLFDLDDTLLDINLTAFVARWASGKARILAKASGIPYPIVMERLARSYMRVNDQTRDDQMTNEQLLNETFFSLTSIPLDDPAIADAIGFYERECLEPLKGGIVMAAPKIGARQTVEKAMSMGLTVALATNPTLSMDVDRVRMRWAGVDDIDFALVSHIANSTRTKPCARYYQEFAAQLGLAPQECLMVGNDAARDFPRPDIGMSTAYVGHGWPRKAVFRGPIEALGARLPEIVDLLDSRQDLR</sequence>
<dbReference type="GO" id="GO:0016787">
    <property type="term" value="F:hydrolase activity"/>
    <property type="evidence" value="ECO:0007669"/>
    <property type="project" value="UniProtKB-KW"/>
</dbReference>
<dbReference type="SUPFAM" id="SSF56784">
    <property type="entry name" value="HAD-like"/>
    <property type="match status" value="1"/>
</dbReference>
<proteinExistence type="predicted"/>
<dbReference type="STRING" id="604330.SAMN04489857_1281"/>
<gene>
    <name evidence="2" type="ORF">SAMN04487824_11349</name>
    <name evidence="3" type="ORF">SAMN04489857_1281</name>
</gene>
<dbReference type="InterPro" id="IPR051540">
    <property type="entry name" value="S-2-haloacid_dehalogenase"/>
</dbReference>
<evidence type="ECO:0000256" key="1">
    <source>
        <dbReference type="ARBA" id="ARBA00022801"/>
    </source>
</evidence>
<dbReference type="PANTHER" id="PTHR43316">
    <property type="entry name" value="HYDROLASE, HALOACID DELAHOGENASE-RELATED"/>
    <property type="match status" value="1"/>
</dbReference>
<evidence type="ECO:0000313" key="3">
    <source>
        <dbReference type="EMBL" id="SDR81610.1"/>
    </source>
</evidence>
<keyword evidence="1" id="KW-0378">Hydrolase</keyword>
<organism evidence="3 5">
    <name type="scientific">Parafannyhessea umbonata</name>
    <dbReference type="NCBI Taxonomy" id="604330"/>
    <lineage>
        <taxon>Bacteria</taxon>
        <taxon>Bacillati</taxon>
        <taxon>Actinomycetota</taxon>
        <taxon>Coriobacteriia</taxon>
        <taxon>Coriobacteriales</taxon>
        <taxon>Atopobiaceae</taxon>
        <taxon>Parafannyhessea</taxon>
    </lineage>
</organism>
<dbReference type="Pfam" id="PF00702">
    <property type="entry name" value="Hydrolase"/>
    <property type="match status" value="1"/>
</dbReference>
<dbReference type="AlphaFoldDB" id="A0A1H1M4K4"/>
<accession>A0A1H1M4K4</accession>
<dbReference type="InterPro" id="IPR036412">
    <property type="entry name" value="HAD-like_sf"/>
</dbReference>
<keyword evidence="4" id="KW-1185">Reference proteome</keyword>
<dbReference type="Proteomes" id="UP000199480">
    <property type="component" value="Chromosome I"/>
</dbReference>
<dbReference type="Proteomes" id="UP000198528">
    <property type="component" value="Unassembled WGS sequence"/>
</dbReference>
<evidence type="ECO:0000313" key="2">
    <source>
        <dbReference type="EMBL" id="SDC41346.1"/>
    </source>
</evidence>
<dbReference type="EMBL" id="FMZL01000013">
    <property type="protein sequence ID" value="SDC41346.1"/>
    <property type="molecule type" value="Genomic_DNA"/>
</dbReference>
<evidence type="ECO:0000313" key="5">
    <source>
        <dbReference type="Proteomes" id="UP000199480"/>
    </source>
</evidence>
<dbReference type="GeneID" id="78500633"/>
<protein>
    <submittedName>
        <fullName evidence="3">FMN phosphatase YigB, HAD superfamily</fullName>
    </submittedName>
</protein>
<reference evidence="4 5" key="2">
    <citation type="submission" date="2016-10" db="EMBL/GenBank/DDBJ databases">
        <authorList>
            <person name="Varghese N."/>
            <person name="Submissions S."/>
        </authorList>
    </citation>
    <scope>NUCLEOTIDE SEQUENCE [LARGE SCALE GENOMIC DNA]</scope>
    <source>
        <strain evidence="4">DSM 22619</strain>
        <strain evidence="5">DSM 22620</strain>
    </source>
</reference>
<dbReference type="RefSeq" id="WP_090846762.1">
    <property type="nucleotide sequence ID" value="NZ_FMZL01000013.1"/>
</dbReference>
<evidence type="ECO:0000313" key="4">
    <source>
        <dbReference type="Proteomes" id="UP000198528"/>
    </source>
</evidence>
<dbReference type="InterPro" id="IPR006439">
    <property type="entry name" value="HAD-SF_hydro_IA"/>
</dbReference>
<name>A0A1H1M4K4_9ACTN</name>
<dbReference type="OrthoDB" id="9809962at2"/>
<reference evidence="3" key="1">
    <citation type="submission" date="2016-10" db="EMBL/GenBank/DDBJ databases">
        <authorList>
            <person name="de Groot N.N."/>
        </authorList>
    </citation>
    <scope>NUCLEOTIDE SEQUENCE [LARGE SCALE GENOMIC DNA]</scope>
    <source>
        <strain evidence="2">DSM 22619</strain>
        <strain evidence="3">DSM 22620</strain>
    </source>
</reference>
<dbReference type="EMBL" id="LT629759">
    <property type="protein sequence ID" value="SDR81610.1"/>
    <property type="molecule type" value="Genomic_DNA"/>
</dbReference>
<dbReference type="InterPro" id="IPR023214">
    <property type="entry name" value="HAD_sf"/>
</dbReference>
<dbReference type="CDD" id="cd01427">
    <property type="entry name" value="HAD_like"/>
    <property type="match status" value="1"/>
</dbReference>